<reference evidence="6" key="1">
    <citation type="journal article" date="2024" name="Algal Res.">
        <title>Biochemical, toxicological and genomic investigation of a high-biomass producing Limnothrix strain isolated from Italian shallow drinking water reservoir.</title>
        <authorList>
            <person name="Simonazzi M."/>
            <person name="Shishido T.K."/>
            <person name="Delbaje E."/>
            <person name="Wahlsten M."/>
            <person name="Fewer D.P."/>
            <person name="Sivonen K."/>
            <person name="Pezzolesi L."/>
            <person name="Pistocchi R."/>
        </authorList>
    </citation>
    <scope>NUCLEOTIDE SEQUENCE [LARGE SCALE GENOMIC DNA]</scope>
    <source>
        <strain evidence="6">LRLZ20PSL1</strain>
    </source>
</reference>
<dbReference type="NCBIfam" id="TIGR00152">
    <property type="entry name" value="dephospho-CoA kinase"/>
    <property type="match status" value="1"/>
</dbReference>
<dbReference type="Pfam" id="PF01121">
    <property type="entry name" value="CoaE"/>
    <property type="match status" value="1"/>
</dbReference>
<dbReference type="CDD" id="cd02022">
    <property type="entry name" value="DPCK"/>
    <property type="match status" value="1"/>
</dbReference>
<dbReference type="Proteomes" id="UP001604335">
    <property type="component" value="Unassembled WGS sequence"/>
</dbReference>
<dbReference type="HAMAP" id="MF_00376">
    <property type="entry name" value="Dephospho_CoA_kinase"/>
    <property type="match status" value="1"/>
</dbReference>
<keyword evidence="6" id="KW-1185">Reference proteome</keyword>
<accession>A0ABW7CBX7</accession>
<comment type="pathway">
    <text evidence="3">Cofactor biosynthesis; coenzyme A biosynthesis; CoA from (R)-pantothenate: step 5/5.</text>
</comment>
<protein>
    <recommendedName>
        <fullName evidence="3 4">Dephospho-CoA kinase</fullName>
        <ecNumber evidence="3 4">2.7.1.24</ecNumber>
    </recommendedName>
    <alternativeName>
        <fullName evidence="3">Dephosphocoenzyme A kinase</fullName>
    </alternativeName>
</protein>
<evidence type="ECO:0000256" key="4">
    <source>
        <dbReference type="NCBIfam" id="TIGR00152"/>
    </source>
</evidence>
<keyword evidence="3 5" id="KW-0418">Kinase</keyword>
<dbReference type="RefSeq" id="WP_393011740.1">
    <property type="nucleotide sequence ID" value="NZ_JAZAQF010000042.1"/>
</dbReference>
<comment type="catalytic activity">
    <reaction evidence="3">
        <text>3'-dephospho-CoA + ATP = ADP + CoA + H(+)</text>
        <dbReference type="Rhea" id="RHEA:18245"/>
        <dbReference type="ChEBI" id="CHEBI:15378"/>
        <dbReference type="ChEBI" id="CHEBI:30616"/>
        <dbReference type="ChEBI" id="CHEBI:57287"/>
        <dbReference type="ChEBI" id="CHEBI:57328"/>
        <dbReference type="ChEBI" id="CHEBI:456216"/>
        <dbReference type="EC" id="2.7.1.24"/>
    </reaction>
</comment>
<evidence type="ECO:0000256" key="1">
    <source>
        <dbReference type="ARBA" id="ARBA00022741"/>
    </source>
</evidence>
<dbReference type="EC" id="2.7.1.24" evidence="3 4"/>
<evidence type="ECO:0000256" key="3">
    <source>
        <dbReference type="HAMAP-Rule" id="MF_00376"/>
    </source>
</evidence>
<comment type="subcellular location">
    <subcellularLocation>
        <location evidence="3">Cytoplasm</location>
    </subcellularLocation>
</comment>
<proteinExistence type="inferred from homology"/>
<dbReference type="GO" id="GO:0004140">
    <property type="term" value="F:dephospho-CoA kinase activity"/>
    <property type="evidence" value="ECO:0007669"/>
    <property type="project" value="UniProtKB-EC"/>
</dbReference>
<organism evidence="5 6">
    <name type="scientific">Limnothrix redekei LRLZ20PSL1</name>
    <dbReference type="NCBI Taxonomy" id="3112953"/>
    <lineage>
        <taxon>Bacteria</taxon>
        <taxon>Bacillati</taxon>
        <taxon>Cyanobacteriota</taxon>
        <taxon>Cyanophyceae</taxon>
        <taxon>Pseudanabaenales</taxon>
        <taxon>Pseudanabaenaceae</taxon>
        <taxon>Limnothrix</taxon>
    </lineage>
</organism>
<comment type="caution">
    <text evidence="5">The sequence shown here is derived from an EMBL/GenBank/DDBJ whole genome shotgun (WGS) entry which is preliminary data.</text>
</comment>
<dbReference type="InterPro" id="IPR001977">
    <property type="entry name" value="Depp_CoAkinase"/>
</dbReference>
<gene>
    <name evidence="3 5" type="primary">coaE</name>
    <name evidence="5" type="ORF">VPK24_07225</name>
</gene>
<dbReference type="PANTHER" id="PTHR10695">
    <property type="entry name" value="DEPHOSPHO-COA KINASE-RELATED"/>
    <property type="match status" value="1"/>
</dbReference>
<comment type="similarity">
    <text evidence="3">Belongs to the CoaE family.</text>
</comment>
<evidence type="ECO:0000313" key="6">
    <source>
        <dbReference type="Proteomes" id="UP001604335"/>
    </source>
</evidence>
<comment type="function">
    <text evidence="3">Catalyzes the phosphorylation of the 3'-hydroxyl group of dephosphocoenzyme A to form coenzyme A.</text>
</comment>
<dbReference type="EMBL" id="JAZAQF010000042">
    <property type="protein sequence ID" value="MFG3817426.1"/>
    <property type="molecule type" value="Genomic_DNA"/>
</dbReference>
<feature type="binding site" evidence="3">
    <location>
        <begin position="11"/>
        <end position="16"/>
    </location>
    <ligand>
        <name>ATP</name>
        <dbReference type="ChEBI" id="CHEBI:30616"/>
    </ligand>
</feature>
<dbReference type="SUPFAM" id="SSF52540">
    <property type="entry name" value="P-loop containing nucleoside triphosphate hydrolases"/>
    <property type="match status" value="1"/>
</dbReference>
<dbReference type="Gene3D" id="3.40.50.300">
    <property type="entry name" value="P-loop containing nucleotide triphosphate hydrolases"/>
    <property type="match status" value="1"/>
</dbReference>
<evidence type="ECO:0000256" key="2">
    <source>
        <dbReference type="ARBA" id="ARBA00022840"/>
    </source>
</evidence>
<keyword evidence="3" id="KW-0963">Cytoplasm</keyword>
<dbReference type="PROSITE" id="PS51219">
    <property type="entry name" value="DPCK"/>
    <property type="match status" value="1"/>
</dbReference>
<dbReference type="PANTHER" id="PTHR10695:SF46">
    <property type="entry name" value="BIFUNCTIONAL COENZYME A SYNTHASE-RELATED"/>
    <property type="match status" value="1"/>
</dbReference>
<keyword evidence="1 3" id="KW-0547">Nucleotide-binding</keyword>
<evidence type="ECO:0000313" key="5">
    <source>
        <dbReference type="EMBL" id="MFG3817426.1"/>
    </source>
</evidence>
<keyword evidence="2 3" id="KW-0067">ATP-binding</keyword>
<keyword evidence="3 5" id="KW-0808">Transferase</keyword>
<keyword evidence="3" id="KW-0173">Coenzyme A biosynthesis</keyword>
<dbReference type="InterPro" id="IPR027417">
    <property type="entry name" value="P-loop_NTPase"/>
</dbReference>
<name>A0ABW7CBX7_9CYAN</name>
<sequence length="195" mass="21356">MRIIGLTGGIATGKTTVSDYLAERYGLPVLDADQLARSAVELGSPLLPAIAQRFGADVIGADGSLDRPRLGEIVFQQPAERQWLEAQIHPIVRAHLLAGIAAHQGRSNSIVLAIPLLLEAQMTDLVTEIWVVSCEPAQQLHRLMARNHLTVDQAQARINSQWPLAQKMARADVVLHNKGTLPELFQQVDHAWESC</sequence>